<dbReference type="Pfam" id="PF00205">
    <property type="entry name" value="TPP_enzyme_M"/>
    <property type="match status" value="1"/>
</dbReference>
<dbReference type="AlphaFoldDB" id="A0A0R2FWC0"/>
<accession>A0A0R2FWC0</accession>
<dbReference type="InterPro" id="IPR012000">
    <property type="entry name" value="Thiamin_PyroP_enz_cen_dom"/>
</dbReference>
<organism evidence="6 7">
    <name type="scientific">Lactobacillus selangorensis</name>
    <dbReference type="NCBI Taxonomy" id="81857"/>
    <lineage>
        <taxon>Bacteria</taxon>
        <taxon>Bacillati</taxon>
        <taxon>Bacillota</taxon>
        <taxon>Bacilli</taxon>
        <taxon>Lactobacillales</taxon>
        <taxon>Lactobacillaceae</taxon>
        <taxon>Lactobacillus</taxon>
    </lineage>
</organism>
<dbReference type="PANTHER" id="PTHR42981">
    <property type="entry name" value="PYRUVATE DEHYDROGENASE [UBIQUINONE]"/>
    <property type="match status" value="1"/>
</dbReference>
<gene>
    <name evidence="5" type="ORF">IV38_GL001111</name>
    <name evidence="6" type="ORF">IV40_GL000742</name>
</gene>
<dbReference type="SUPFAM" id="SSF52518">
    <property type="entry name" value="Thiamin diphosphate-binding fold (THDP-binding)"/>
    <property type="match status" value="1"/>
</dbReference>
<evidence type="ECO:0000313" key="8">
    <source>
        <dbReference type="Proteomes" id="UP000051751"/>
    </source>
</evidence>
<dbReference type="GO" id="GO:0000287">
    <property type="term" value="F:magnesium ion binding"/>
    <property type="evidence" value="ECO:0007669"/>
    <property type="project" value="InterPro"/>
</dbReference>
<proteinExistence type="inferred from homology"/>
<dbReference type="SUPFAM" id="SSF52467">
    <property type="entry name" value="DHS-like NAD/FAD-binding domain"/>
    <property type="match status" value="1"/>
</dbReference>
<dbReference type="STRING" id="81857.IV38_GL001111"/>
<feature type="domain" description="Thiamine pyrophosphate enzyme central" evidence="3">
    <location>
        <begin position="2"/>
        <end position="101"/>
    </location>
</feature>
<dbReference type="Pfam" id="PF02775">
    <property type="entry name" value="TPP_enzyme_C"/>
    <property type="match status" value="1"/>
</dbReference>
<dbReference type="InterPro" id="IPR029061">
    <property type="entry name" value="THDP-binding"/>
</dbReference>
<dbReference type="GO" id="GO:0030976">
    <property type="term" value="F:thiamine pyrophosphate binding"/>
    <property type="evidence" value="ECO:0007669"/>
    <property type="project" value="InterPro"/>
</dbReference>
<evidence type="ECO:0000313" key="6">
    <source>
        <dbReference type="EMBL" id="KRN32687.1"/>
    </source>
</evidence>
<dbReference type="InterPro" id="IPR011766">
    <property type="entry name" value="TPP_enzyme_TPP-bd"/>
</dbReference>
<evidence type="ECO:0000259" key="4">
    <source>
        <dbReference type="Pfam" id="PF02775"/>
    </source>
</evidence>
<evidence type="ECO:0000256" key="1">
    <source>
        <dbReference type="ARBA" id="ARBA00007812"/>
    </source>
</evidence>
<dbReference type="EMBL" id="JQAT01000002">
    <property type="protein sequence ID" value="KRN28903.1"/>
    <property type="molecule type" value="Genomic_DNA"/>
</dbReference>
<dbReference type="CDD" id="cd02014">
    <property type="entry name" value="TPP_POX"/>
    <property type="match status" value="1"/>
</dbReference>
<sequence>MELSEKLQIPIIITGLAKGVVPDDFPANLGSAYRASSKTAYEFMGVTDLVISIGANYPFARVEYDTHAFKYIQVEADTAKFGRHHTLDYGVWSDAKAFIQKMLDRSQTVTPNGYYKAAQEATKDWHAYLDHLMNRTDGPAQFEPLYKQINRVAEDDAIFSVDVGDNTINSFRFLKMNPKQKLVTSGLFATMGCGIPGAMAAKLSFPERQAWNIAGDGAFAMVMQDMLTEKKYNLPIINIVTSNTVLSFIRSEQEDVPQPLYGIDLEDADYAKIAEAMGVKGITVKTVAELPAAFDEAIATVKAGQPVLIDVKMTPRRSIPVEDLVVRENGQDHVTEDVNGVTHKTTGSIEDFLKKYDAVGLKPLSYYFEKNNVH</sequence>
<evidence type="ECO:0000259" key="3">
    <source>
        <dbReference type="Pfam" id="PF00205"/>
    </source>
</evidence>
<keyword evidence="7" id="KW-1185">Reference proteome</keyword>
<dbReference type="InterPro" id="IPR000399">
    <property type="entry name" value="TPP-bd_CS"/>
</dbReference>
<name>A0A0R2FWC0_9LACO</name>
<feature type="domain" description="Thiamine pyrophosphate enzyme TPP-binding" evidence="4">
    <location>
        <begin position="162"/>
        <end position="311"/>
    </location>
</feature>
<evidence type="ECO:0000313" key="5">
    <source>
        <dbReference type="EMBL" id="KRN28903.1"/>
    </source>
</evidence>
<dbReference type="InterPro" id="IPR047212">
    <property type="entry name" value="TPP_POXB-like"/>
</dbReference>
<reference evidence="7 8" key="1">
    <citation type="journal article" date="2015" name="Genome Announc.">
        <title>Expanding the biotechnology potential of lactobacilli through comparative genomics of 213 strains and associated genera.</title>
        <authorList>
            <person name="Sun Z."/>
            <person name="Harris H.M."/>
            <person name="McCann A."/>
            <person name="Guo C."/>
            <person name="Argimon S."/>
            <person name="Zhang W."/>
            <person name="Yang X."/>
            <person name="Jeffery I.B."/>
            <person name="Cooney J.C."/>
            <person name="Kagawa T.F."/>
            <person name="Liu W."/>
            <person name="Song Y."/>
            <person name="Salvetti E."/>
            <person name="Wrobel A."/>
            <person name="Rasinkangas P."/>
            <person name="Parkhill J."/>
            <person name="Rea M.C."/>
            <person name="O'Sullivan O."/>
            <person name="Ritari J."/>
            <person name="Douillard F.P."/>
            <person name="Paul Ross R."/>
            <person name="Yang R."/>
            <person name="Briner A.E."/>
            <person name="Felis G.E."/>
            <person name="de Vos W.M."/>
            <person name="Barrangou R."/>
            <person name="Klaenhammer T.R."/>
            <person name="Caufield P.W."/>
            <person name="Cui Y."/>
            <person name="Zhang H."/>
            <person name="O'Toole P.W."/>
        </authorList>
    </citation>
    <scope>NUCLEOTIDE SEQUENCE [LARGE SCALE GENOMIC DNA]</scope>
    <source>
        <strain evidence="5 8">ATCC BAA-66</strain>
        <strain evidence="6 7">DSM 13344</strain>
    </source>
</reference>
<keyword evidence="2" id="KW-0786">Thiamine pyrophosphate</keyword>
<protein>
    <submittedName>
        <fullName evidence="6">Pyruvate oxidase</fullName>
    </submittedName>
</protein>
<dbReference type="InterPro" id="IPR047211">
    <property type="entry name" value="POXB-like"/>
</dbReference>
<evidence type="ECO:0000313" key="7">
    <source>
        <dbReference type="Proteomes" id="UP000051645"/>
    </source>
</evidence>
<evidence type="ECO:0000256" key="2">
    <source>
        <dbReference type="ARBA" id="ARBA00023052"/>
    </source>
</evidence>
<dbReference type="Gene3D" id="3.40.50.970">
    <property type="match status" value="1"/>
</dbReference>
<keyword evidence="6" id="KW-0670">Pyruvate</keyword>
<dbReference type="GO" id="GO:0003824">
    <property type="term" value="F:catalytic activity"/>
    <property type="evidence" value="ECO:0007669"/>
    <property type="project" value="InterPro"/>
</dbReference>
<dbReference type="Proteomes" id="UP000051645">
    <property type="component" value="Unassembled WGS sequence"/>
</dbReference>
<comment type="caution">
    <text evidence="6">The sequence shown here is derived from an EMBL/GenBank/DDBJ whole genome shotgun (WGS) entry which is preliminary data.</text>
</comment>
<dbReference type="PROSITE" id="PS00187">
    <property type="entry name" value="TPP_ENZYMES"/>
    <property type="match status" value="1"/>
</dbReference>
<dbReference type="EMBL" id="JQAZ01000002">
    <property type="protein sequence ID" value="KRN32687.1"/>
    <property type="molecule type" value="Genomic_DNA"/>
</dbReference>
<dbReference type="PANTHER" id="PTHR42981:SF2">
    <property type="entry name" value="PYRUVATE DEHYDROGENASE [UBIQUINONE]"/>
    <property type="match status" value="1"/>
</dbReference>
<dbReference type="Gene3D" id="3.40.50.1220">
    <property type="entry name" value="TPP-binding domain"/>
    <property type="match status" value="1"/>
</dbReference>
<dbReference type="InterPro" id="IPR029035">
    <property type="entry name" value="DHS-like_NAD/FAD-binding_dom"/>
</dbReference>
<comment type="similarity">
    <text evidence="1">Belongs to the TPP enzyme family.</text>
</comment>
<dbReference type="PATRIC" id="fig|81857.3.peg.1117"/>
<dbReference type="Proteomes" id="UP000051751">
    <property type="component" value="Unassembled WGS sequence"/>
</dbReference>